<gene>
    <name evidence="1" type="primary">gn00090</name>
    <name evidence="1" type="ORF">PR202_gn00090</name>
</gene>
<keyword evidence="2" id="KW-1185">Reference proteome</keyword>
<organism evidence="1 2">
    <name type="scientific">Eleusine coracana subsp. coracana</name>
    <dbReference type="NCBI Taxonomy" id="191504"/>
    <lineage>
        <taxon>Eukaryota</taxon>
        <taxon>Viridiplantae</taxon>
        <taxon>Streptophyta</taxon>
        <taxon>Embryophyta</taxon>
        <taxon>Tracheophyta</taxon>
        <taxon>Spermatophyta</taxon>
        <taxon>Magnoliopsida</taxon>
        <taxon>Liliopsida</taxon>
        <taxon>Poales</taxon>
        <taxon>Poaceae</taxon>
        <taxon>PACMAD clade</taxon>
        <taxon>Chloridoideae</taxon>
        <taxon>Cynodonteae</taxon>
        <taxon>Eleusininae</taxon>
        <taxon>Eleusine</taxon>
    </lineage>
</organism>
<evidence type="ECO:0000313" key="2">
    <source>
        <dbReference type="Proteomes" id="UP001054889"/>
    </source>
</evidence>
<evidence type="ECO:0000313" key="1">
    <source>
        <dbReference type="EMBL" id="GJN40788.1"/>
    </source>
</evidence>
<dbReference type="PANTHER" id="PTHR12459">
    <property type="entry name" value="TRANSMEMBRANE PROTEIN 135-RELATED"/>
    <property type="match status" value="1"/>
</dbReference>
<dbReference type="Proteomes" id="UP001054889">
    <property type="component" value="Unassembled WGS sequence"/>
</dbReference>
<dbReference type="EMBL" id="BQKI01000199">
    <property type="protein sequence ID" value="GJN40788.1"/>
    <property type="molecule type" value="Genomic_DNA"/>
</dbReference>
<proteinExistence type="predicted"/>
<reference evidence="1" key="1">
    <citation type="journal article" date="2018" name="DNA Res.">
        <title>Multiple hybrid de novo genome assembly of finger millet, an orphan allotetraploid crop.</title>
        <authorList>
            <person name="Hatakeyama M."/>
            <person name="Aluri S."/>
            <person name="Balachadran M.T."/>
            <person name="Sivarajan S.R."/>
            <person name="Patrignani A."/>
            <person name="Gruter S."/>
            <person name="Poveda L."/>
            <person name="Shimizu-Inatsugi R."/>
            <person name="Baeten J."/>
            <person name="Francoijs K.J."/>
            <person name="Nataraja K.N."/>
            <person name="Reddy Y.A.N."/>
            <person name="Phadnis S."/>
            <person name="Ravikumar R.L."/>
            <person name="Schlapbach R."/>
            <person name="Sreeman S.M."/>
            <person name="Shimizu K.K."/>
        </authorList>
    </citation>
    <scope>NUCLEOTIDE SEQUENCE</scope>
</reference>
<comment type="caution">
    <text evidence="1">The sequence shown here is derived from an EMBL/GenBank/DDBJ whole genome shotgun (WGS) entry which is preliminary data.</text>
</comment>
<dbReference type="InterPro" id="IPR026749">
    <property type="entry name" value="Tmem135"/>
</dbReference>
<dbReference type="PANTHER" id="PTHR12459:SF15">
    <property type="entry name" value="TRANSMEMBRANE PROTEIN 135"/>
    <property type="match status" value="1"/>
</dbReference>
<reference evidence="1" key="2">
    <citation type="submission" date="2021-12" db="EMBL/GenBank/DDBJ databases">
        <title>Resequencing data analysis of finger millet.</title>
        <authorList>
            <person name="Hatakeyama M."/>
            <person name="Aluri S."/>
            <person name="Balachadran M.T."/>
            <person name="Sivarajan S.R."/>
            <person name="Poveda L."/>
            <person name="Shimizu-Inatsugi R."/>
            <person name="Schlapbach R."/>
            <person name="Sreeman S.M."/>
            <person name="Shimizu K.K."/>
        </authorList>
    </citation>
    <scope>NUCLEOTIDE SEQUENCE</scope>
</reference>
<protein>
    <submittedName>
        <fullName evidence="1">Uncharacterized protein</fullName>
    </submittedName>
</protein>
<dbReference type="AlphaFoldDB" id="A0AAV5G0Y9"/>
<sequence length="139" mass="14849">MAPASADELMAAASGSRPALADHEGSQRWLRRCVEATLKGFAIGSGLKGGLALLSVLLRLRRLLTSKSKEPATAMTNAEVVLRAAKDTLRHGIFLGAFAGTYVSVDECISAIWGRNRSVVDLWTETEAQQSNPHLSSTI</sequence>
<accession>A0AAV5G0Y9</accession>
<name>A0AAV5G0Y9_ELECO</name>